<feature type="transmembrane region" description="Helical" evidence="1">
    <location>
        <begin position="6"/>
        <end position="26"/>
    </location>
</feature>
<proteinExistence type="predicted"/>
<keyword evidence="1" id="KW-1133">Transmembrane helix</keyword>
<dbReference type="EMBL" id="HE796683">
    <property type="protein sequence ID" value="CCG98050.1"/>
    <property type="molecule type" value="Genomic_DNA"/>
</dbReference>
<dbReference type="RefSeq" id="WP_015329150.1">
    <property type="nucleotide sequence ID" value="NC_020054.1"/>
</dbReference>
<organism evidence="2 3">
    <name type="scientific">Fibrella aestuarina BUZ 2</name>
    <dbReference type="NCBI Taxonomy" id="1166018"/>
    <lineage>
        <taxon>Bacteria</taxon>
        <taxon>Pseudomonadati</taxon>
        <taxon>Bacteroidota</taxon>
        <taxon>Cytophagia</taxon>
        <taxon>Cytophagales</taxon>
        <taxon>Spirosomataceae</taxon>
        <taxon>Fibrella</taxon>
    </lineage>
</organism>
<dbReference type="OrthoDB" id="961233at2"/>
<evidence type="ECO:0000256" key="1">
    <source>
        <dbReference type="SAM" id="Phobius"/>
    </source>
</evidence>
<dbReference type="KEGG" id="fae:FAES_0036"/>
<evidence type="ECO:0000313" key="3">
    <source>
        <dbReference type="Proteomes" id="UP000011058"/>
    </source>
</evidence>
<reference evidence="2 3" key="1">
    <citation type="journal article" date="2012" name="J. Bacteriol.">
        <title>Genome Sequence of Fibrella aestuarina BUZ 2T, a Filamentous Marine Bacterium.</title>
        <authorList>
            <person name="Filippini M."/>
            <person name="Qi W."/>
            <person name="Blom J."/>
            <person name="Goesmann A."/>
            <person name="Smits T.H."/>
            <person name="Bagheri H.C."/>
        </authorList>
    </citation>
    <scope>NUCLEOTIDE SEQUENCE [LARGE SCALE GENOMIC DNA]</scope>
    <source>
        <strain evidence="3">BUZ 2T</strain>
    </source>
</reference>
<keyword evidence="3" id="KW-1185">Reference proteome</keyword>
<dbReference type="eggNOG" id="ENOG502Z9Z6">
    <property type="taxonomic scope" value="Bacteria"/>
</dbReference>
<name>I0K1P7_9BACT</name>
<dbReference type="HOGENOM" id="CLU_810709_0_0_10"/>
<dbReference type="AlphaFoldDB" id="I0K1P7"/>
<protein>
    <submittedName>
        <fullName evidence="2">Uncharacterized protein</fullName>
    </submittedName>
</protein>
<keyword evidence="1" id="KW-0812">Transmembrane</keyword>
<keyword evidence="1" id="KW-0472">Membrane</keyword>
<evidence type="ECO:0000313" key="2">
    <source>
        <dbReference type="EMBL" id="CCG98050.1"/>
    </source>
</evidence>
<sequence>MRSFALRWIGIGIVSLIVLVGFIPSWERALARRGWIADQYRFGDLYNMTNIARFKEHTFKETDQLDSTDLPAVKEAGVHLYTIGDSFTDIDTAFYPAEKNVHVWIGNGRQAIKLDSTKRNVLVIQIIERVLQERFRDHSWQLYATNALVDSSRIKPPAPKPTTWVGNLLNTRFGSDLNSRLEFMLFNNNIALKAKELKAGFMLDWFDRTAGARLSANKQHAFYDAETDTTQQLSSFRHIREQDIDAVVKHLNYVTDYYRKLGFQEIYLTLIPNKSTVLAPTLGVYNHQIERIERHPDLQPTVISTINTIRQHPDWYHLGDGHWNKQGRRYWLGIVNNLVRTPTCLMADRGTTTGLDKQTGRQ</sequence>
<dbReference type="PATRIC" id="fig|1166018.3.peg.37"/>
<gene>
    <name evidence="2" type="ORF">FAES_0036</name>
</gene>
<accession>I0K1P7</accession>
<dbReference type="Proteomes" id="UP000011058">
    <property type="component" value="Chromosome"/>
</dbReference>